<reference evidence="12 13" key="2">
    <citation type="submission" date="2014-07" db="EMBL/GenBank/DDBJ databases">
        <title>Porphyromonadaceae bacterium OUH 334697 = ATCC BAA-2682 = DSM 28341 draft genome.</title>
        <authorList>
            <person name="Sydenham T.V."/>
            <person name="Hasman H."/>
            <person name="Justesen U.S."/>
        </authorList>
    </citation>
    <scope>NUCLEOTIDE SEQUENCE [LARGE SCALE GENOMIC DNA]</scope>
    <source>
        <strain evidence="12 13">OUH 334697</strain>
    </source>
</reference>
<evidence type="ECO:0000256" key="3">
    <source>
        <dbReference type="ARBA" id="ARBA00022982"/>
    </source>
</evidence>
<dbReference type="InterPro" id="IPR013766">
    <property type="entry name" value="Thioredoxin_domain"/>
</dbReference>
<sequence>MIEHLTKDSFKQKVFDYQNKESYEFKGKHPVLVDFYATWCGPCKAIAPILDELQEEYKDKIDFYKVDSDIENELAAAFNIRSIPTLMFVPVDAQPQVASGAMSKAQFKELFQKVFNL</sequence>
<evidence type="ECO:0000256" key="8">
    <source>
        <dbReference type="PIRSR" id="PIRSR000077-1"/>
    </source>
</evidence>
<dbReference type="PANTHER" id="PTHR45663:SF11">
    <property type="entry name" value="GEO12009P1"/>
    <property type="match status" value="1"/>
</dbReference>
<comment type="caution">
    <text evidence="11">The sequence shown here is derived from an EMBL/GenBank/DDBJ whole genome shotgun (WGS) entry which is preliminary data.</text>
</comment>
<gene>
    <name evidence="11" type="ORF">BA92_13875</name>
    <name evidence="12" type="ORF">IE90_05220</name>
</gene>
<dbReference type="PANTHER" id="PTHR45663">
    <property type="entry name" value="GEO12009P1"/>
    <property type="match status" value="1"/>
</dbReference>
<dbReference type="EMBL" id="JPIU01000049">
    <property type="protein sequence ID" value="KIO42941.1"/>
    <property type="molecule type" value="Genomic_DNA"/>
</dbReference>
<evidence type="ECO:0000256" key="4">
    <source>
        <dbReference type="ARBA" id="ARBA00023157"/>
    </source>
</evidence>
<evidence type="ECO:0000259" key="10">
    <source>
        <dbReference type="PROSITE" id="PS51352"/>
    </source>
</evidence>
<feature type="site" description="Contributes to redox potential value" evidence="8">
    <location>
        <position position="34"/>
    </location>
</feature>
<dbReference type="Gene3D" id="3.40.30.10">
    <property type="entry name" value="Glutaredoxin"/>
    <property type="match status" value="1"/>
</dbReference>
<dbReference type="PROSITE" id="PS00194">
    <property type="entry name" value="THIOREDOXIN_1"/>
    <property type="match status" value="1"/>
</dbReference>
<dbReference type="FunFam" id="3.40.30.10:FF:000001">
    <property type="entry name" value="Thioredoxin"/>
    <property type="match status" value="1"/>
</dbReference>
<evidence type="ECO:0000256" key="9">
    <source>
        <dbReference type="PIRSR" id="PIRSR000077-4"/>
    </source>
</evidence>
<evidence type="ECO:0000256" key="6">
    <source>
        <dbReference type="NCBIfam" id="TIGR01068"/>
    </source>
</evidence>
<protein>
    <recommendedName>
        <fullName evidence="6 7">Thioredoxin</fullName>
    </recommendedName>
</protein>
<dbReference type="GO" id="GO:0005737">
    <property type="term" value="C:cytoplasm"/>
    <property type="evidence" value="ECO:0007669"/>
    <property type="project" value="TreeGrafter"/>
</dbReference>
<feature type="active site" description="Nucleophile" evidence="8">
    <location>
        <position position="40"/>
    </location>
</feature>
<dbReference type="InterPro" id="IPR017937">
    <property type="entry name" value="Thioredoxin_CS"/>
</dbReference>
<feature type="site" description="Contributes to redox potential value" evidence="8">
    <location>
        <position position="41"/>
    </location>
</feature>
<keyword evidence="4 9" id="KW-1015">Disulfide bond</keyword>
<dbReference type="GO" id="GO:0015035">
    <property type="term" value="F:protein-disulfide reductase activity"/>
    <property type="evidence" value="ECO:0007669"/>
    <property type="project" value="UniProtKB-UniRule"/>
</dbReference>
<evidence type="ECO:0000313" key="13">
    <source>
        <dbReference type="Proteomes" id="UP000031937"/>
    </source>
</evidence>
<dbReference type="OrthoDB" id="9790390at2"/>
<feature type="active site" description="Nucleophile" evidence="8">
    <location>
        <position position="43"/>
    </location>
</feature>
<organism evidence="11 14">
    <name type="scientific">Sanguibacteroides justesenii</name>
    <dbReference type="NCBI Taxonomy" id="1547597"/>
    <lineage>
        <taxon>Bacteria</taxon>
        <taxon>Pseudomonadati</taxon>
        <taxon>Bacteroidota</taxon>
        <taxon>Bacteroidia</taxon>
        <taxon>Bacteroidales</taxon>
        <taxon>Porphyromonadaceae</taxon>
        <taxon>Sanguibacteroides</taxon>
    </lineage>
</organism>
<proteinExistence type="inferred from homology"/>
<evidence type="ECO:0000313" key="14">
    <source>
        <dbReference type="Proteomes" id="UP000031980"/>
    </source>
</evidence>
<keyword evidence="3" id="KW-0249">Electron transport</keyword>
<dbReference type="Pfam" id="PF00085">
    <property type="entry name" value="Thioredoxin"/>
    <property type="match status" value="1"/>
</dbReference>
<keyword evidence="5 9" id="KW-0676">Redox-active center</keyword>
<feature type="site" description="Contributes to redox potential value" evidence="8">
    <location>
        <position position="42"/>
    </location>
</feature>
<feature type="disulfide bond" description="Redox-active" evidence="9">
    <location>
        <begin position="40"/>
        <end position="43"/>
    </location>
</feature>
<evidence type="ECO:0000313" key="12">
    <source>
        <dbReference type="EMBL" id="KIO46199.1"/>
    </source>
</evidence>
<name>A0A0C3RB87_9PORP</name>
<dbReference type="PROSITE" id="PS51352">
    <property type="entry name" value="THIOREDOXIN_2"/>
    <property type="match status" value="1"/>
</dbReference>
<dbReference type="CDD" id="cd02947">
    <property type="entry name" value="TRX_family"/>
    <property type="match status" value="1"/>
</dbReference>
<feature type="domain" description="Thioredoxin" evidence="10">
    <location>
        <begin position="1"/>
        <end position="116"/>
    </location>
</feature>
<reference evidence="11 14" key="1">
    <citation type="submission" date="2014-07" db="EMBL/GenBank/DDBJ databases">
        <title>Porphyromonadaceae bacterium OUH 308042 = ATCC BAA-2681 = DSM 28342 draft genome.</title>
        <authorList>
            <person name="Sydenham T.V."/>
            <person name="Hasman H."/>
            <person name="Justensen U.S."/>
        </authorList>
    </citation>
    <scope>NUCLEOTIDE SEQUENCE [LARGE SCALE GENOMIC DNA]</scope>
    <source>
        <strain evidence="11 14">OUH 308042</strain>
    </source>
</reference>
<dbReference type="AlphaFoldDB" id="A0A0C3RB87"/>
<dbReference type="NCBIfam" id="TIGR01068">
    <property type="entry name" value="thioredoxin"/>
    <property type="match status" value="1"/>
</dbReference>
<evidence type="ECO:0000256" key="5">
    <source>
        <dbReference type="ARBA" id="ARBA00023284"/>
    </source>
</evidence>
<dbReference type="InterPro" id="IPR005746">
    <property type="entry name" value="Thioredoxin"/>
</dbReference>
<dbReference type="Proteomes" id="UP000031937">
    <property type="component" value="Unassembled WGS sequence"/>
</dbReference>
<evidence type="ECO:0000313" key="11">
    <source>
        <dbReference type="EMBL" id="KIO42941.1"/>
    </source>
</evidence>
<dbReference type="RefSeq" id="WP_041502814.1">
    <property type="nucleotide sequence ID" value="NZ_JPIT01000016.1"/>
</dbReference>
<keyword evidence="14" id="KW-1185">Reference proteome</keyword>
<dbReference type="PIRSF" id="PIRSF000077">
    <property type="entry name" value="Thioredoxin"/>
    <property type="match status" value="1"/>
</dbReference>
<dbReference type="EMBL" id="JPIT01000016">
    <property type="protein sequence ID" value="KIO46199.1"/>
    <property type="molecule type" value="Genomic_DNA"/>
</dbReference>
<evidence type="ECO:0000256" key="7">
    <source>
        <dbReference type="PIRNR" id="PIRNR000077"/>
    </source>
</evidence>
<evidence type="ECO:0000256" key="1">
    <source>
        <dbReference type="ARBA" id="ARBA00008987"/>
    </source>
</evidence>
<dbReference type="SUPFAM" id="SSF52833">
    <property type="entry name" value="Thioredoxin-like"/>
    <property type="match status" value="1"/>
</dbReference>
<dbReference type="Proteomes" id="UP000031980">
    <property type="component" value="Unassembled WGS sequence"/>
</dbReference>
<dbReference type="InterPro" id="IPR036249">
    <property type="entry name" value="Thioredoxin-like_sf"/>
</dbReference>
<dbReference type="PRINTS" id="PR00421">
    <property type="entry name" value="THIOREDOXIN"/>
</dbReference>
<keyword evidence="2" id="KW-0813">Transport</keyword>
<comment type="similarity">
    <text evidence="1 7">Belongs to the thioredoxin family.</text>
</comment>
<accession>A0A0C3RB87</accession>
<evidence type="ECO:0000256" key="2">
    <source>
        <dbReference type="ARBA" id="ARBA00022448"/>
    </source>
</evidence>